<reference evidence="5" key="3">
    <citation type="submission" date="2025-09" db="UniProtKB">
        <authorList>
            <consortium name="Ensembl"/>
        </authorList>
    </citation>
    <scope>IDENTIFICATION</scope>
</reference>
<dbReference type="EMBL" id="AFYH01229070">
    <property type="status" value="NOT_ANNOTATED_CDS"/>
    <property type="molecule type" value="Genomic_DNA"/>
</dbReference>
<dbReference type="SUPFAM" id="SSF54928">
    <property type="entry name" value="RNA-binding domain, RBD"/>
    <property type="match status" value="1"/>
</dbReference>
<protein>
    <submittedName>
        <fullName evidence="5">Ribonucleoprotein, PTB binding 2</fullName>
    </submittedName>
</protein>
<dbReference type="EMBL" id="AFYH01229077">
    <property type="status" value="NOT_ANNOTATED_CDS"/>
    <property type="molecule type" value="Genomic_DNA"/>
</dbReference>
<evidence type="ECO:0000256" key="3">
    <source>
        <dbReference type="SAM" id="MobiDB-lite"/>
    </source>
</evidence>
<dbReference type="Pfam" id="PF00076">
    <property type="entry name" value="RRM_1"/>
    <property type="match status" value="2"/>
</dbReference>
<accession>H3A869</accession>
<proteinExistence type="predicted"/>
<dbReference type="InterPro" id="IPR047942">
    <property type="entry name" value="RAVER2_RRM3"/>
</dbReference>
<gene>
    <name evidence="5" type="primary">RAVER2</name>
</gene>
<dbReference type="InterPro" id="IPR034636">
    <property type="entry name" value="RAVER2_RRM2"/>
</dbReference>
<dbReference type="EMBL" id="AFYH01229078">
    <property type="status" value="NOT_ANNOTATED_CDS"/>
    <property type="molecule type" value="Genomic_DNA"/>
</dbReference>
<dbReference type="FunCoup" id="H3A869">
    <property type="interactions" value="153"/>
</dbReference>
<dbReference type="Proteomes" id="UP000008672">
    <property type="component" value="Unassembled WGS sequence"/>
</dbReference>
<dbReference type="EMBL" id="AFYH01229069">
    <property type="status" value="NOT_ANNOTATED_CDS"/>
    <property type="molecule type" value="Genomic_DNA"/>
</dbReference>
<dbReference type="InParanoid" id="H3A869"/>
<dbReference type="EMBL" id="AFYH01229073">
    <property type="status" value="NOT_ANNOTATED_CDS"/>
    <property type="molecule type" value="Genomic_DNA"/>
</dbReference>
<dbReference type="PROSITE" id="PS50102">
    <property type="entry name" value="RRM"/>
    <property type="match status" value="2"/>
</dbReference>
<dbReference type="EMBL" id="AFYH01229075">
    <property type="status" value="NOT_ANNOTATED_CDS"/>
    <property type="molecule type" value="Genomic_DNA"/>
</dbReference>
<dbReference type="eggNOG" id="KOG0145">
    <property type="taxonomic scope" value="Eukaryota"/>
</dbReference>
<keyword evidence="1 2" id="KW-0694">RNA-binding</keyword>
<dbReference type="EMBL" id="AFYH01229076">
    <property type="status" value="NOT_ANNOTATED_CDS"/>
    <property type="molecule type" value="Genomic_DNA"/>
</dbReference>
<feature type="compositionally biased region" description="Polar residues" evidence="3">
    <location>
        <begin position="403"/>
        <end position="421"/>
    </location>
</feature>
<name>H3A869_LATCH</name>
<reference evidence="5" key="2">
    <citation type="submission" date="2025-08" db="UniProtKB">
        <authorList>
            <consortium name="Ensembl"/>
        </authorList>
    </citation>
    <scope>IDENTIFICATION</scope>
</reference>
<organism evidence="5 6">
    <name type="scientific">Latimeria chalumnae</name>
    <name type="common">Coelacanth</name>
    <dbReference type="NCBI Taxonomy" id="7897"/>
    <lineage>
        <taxon>Eukaryota</taxon>
        <taxon>Metazoa</taxon>
        <taxon>Chordata</taxon>
        <taxon>Craniata</taxon>
        <taxon>Vertebrata</taxon>
        <taxon>Euteleostomi</taxon>
        <taxon>Coelacanthiformes</taxon>
        <taxon>Coelacanthidae</taxon>
        <taxon>Latimeria</taxon>
    </lineage>
</organism>
<dbReference type="EMBL" id="AFYH01229071">
    <property type="status" value="NOT_ANNOTATED_CDS"/>
    <property type="molecule type" value="Genomic_DNA"/>
</dbReference>
<evidence type="ECO:0000256" key="2">
    <source>
        <dbReference type="PROSITE-ProRule" id="PRU00176"/>
    </source>
</evidence>
<reference evidence="6" key="1">
    <citation type="submission" date="2011-08" db="EMBL/GenBank/DDBJ databases">
        <title>The draft genome of Latimeria chalumnae.</title>
        <authorList>
            <person name="Di Palma F."/>
            <person name="Alfoldi J."/>
            <person name="Johnson J."/>
            <person name="Berlin A."/>
            <person name="Gnerre S."/>
            <person name="Jaffe D."/>
            <person name="MacCallum I."/>
            <person name="Young S."/>
            <person name="Walker B.J."/>
            <person name="Lander E."/>
            <person name="Lindblad-Toh K."/>
        </authorList>
    </citation>
    <scope>NUCLEOTIDE SEQUENCE [LARGE SCALE GENOMIC DNA]</scope>
    <source>
        <strain evidence="6">Wild caught</strain>
    </source>
</reference>
<dbReference type="OMA" id="DEGNHIG"/>
<dbReference type="EMBL" id="AFYH01229074">
    <property type="status" value="NOT_ANNOTATED_CDS"/>
    <property type="molecule type" value="Genomic_DNA"/>
</dbReference>
<sequence length="748" mass="82505">YCFLSTNRGSHCYTFVTLLNGDQAQSAIQRFHWFNLRGKEISVQLQPTDALLCITNLPTSYTLQQFEELVRNYGNVERCFLVYSEITGHSKGYGFVEYMKKDSAAKARLELLGKQLGEFSLLAQWTDINQLTADLIHSKCLCVDKLPKDYSDTRELLQIFSQMHRPIFCQLAQDEGNHIGGFAVVEYETAVETEAVQQITDGMTIGNNQVHVSFCAPGASGRSTLAALIVAQGTMAQRRKGLLPEPNLIQIVNSLNNPALLHVLQQPYLHGCAGKYGKFSRCHTLAFFVNPPLTAALLQINKIQQNAALRNGLLQNLMHVQAQKQLVRFKENKPNSAKPGLCGNVPKLLLHKPYGIRTVPVINTRKGHLGTQKVDLGEDSGLVLLSGNTGSVIQTHLPSISNHAQGSSLTELPKQQNQPNRNEFGFTSRVRNILMYFFPKANTRSLTLFFKSKLSPPPQGNHDSAIQKQNKKTTQFNCQTSLLGEPPRDIKIPTNPYLNLASVLPSISLQATNASKAPVAQQQTGMFGPALDPVTSQTSSTYYTLESYTDCSQQYGDYSQEALQQWYQHYAQSSSSSEAGMGEPAKEPNEASTTTAHGDYNTYLQMLTSYYTGAQVSHQNGSFQSGVQQSQTNTVSKKESIIKGPINDTNQNPTNGNHGIQASVNTVPLLPGFTIGQTFPQNVMSTLPSLHPAVDWNQYYTTPMRNQKRGSSNILASPPASSEPGLAGEHSRDLGEYYVDSCSKKKRV</sequence>
<dbReference type="EMBL" id="AFYH01229072">
    <property type="status" value="NOT_ANNOTATED_CDS"/>
    <property type="molecule type" value="Genomic_DNA"/>
</dbReference>
<dbReference type="CDD" id="cd12668">
    <property type="entry name" value="RRM3_RAVER2"/>
    <property type="match status" value="1"/>
</dbReference>
<dbReference type="Gene3D" id="3.30.70.330">
    <property type="match status" value="3"/>
</dbReference>
<dbReference type="GeneTree" id="ENSGT00940000158648"/>
<evidence type="ECO:0000259" key="4">
    <source>
        <dbReference type="PROSITE" id="PS50102"/>
    </source>
</evidence>
<dbReference type="InterPro" id="IPR035979">
    <property type="entry name" value="RBD_domain_sf"/>
</dbReference>
<feature type="region of interest" description="Disordered" evidence="3">
    <location>
        <begin position="403"/>
        <end position="423"/>
    </location>
</feature>
<dbReference type="PANTHER" id="PTHR23189">
    <property type="entry name" value="RNA RECOGNITION MOTIF-CONTAINING"/>
    <property type="match status" value="1"/>
</dbReference>
<dbReference type="FunFam" id="3.30.70.330:FF:000100">
    <property type="entry name" value="Putative ribonucleoprotein PTB-binding 1"/>
    <property type="match status" value="1"/>
</dbReference>
<feature type="region of interest" description="Disordered" evidence="3">
    <location>
        <begin position="704"/>
        <end position="734"/>
    </location>
</feature>
<evidence type="ECO:0000256" key="1">
    <source>
        <dbReference type="ARBA" id="ARBA00022884"/>
    </source>
</evidence>
<feature type="domain" description="RRM" evidence="4">
    <location>
        <begin position="139"/>
        <end position="217"/>
    </location>
</feature>
<dbReference type="FunFam" id="3.30.70.330:FF:000116">
    <property type="entry name" value="Putative ribonucleoprotein PTB-binding 1"/>
    <property type="match status" value="1"/>
</dbReference>
<dbReference type="CDD" id="cd12666">
    <property type="entry name" value="RRM2_RAVER2"/>
    <property type="match status" value="1"/>
</dbReference>
<dbReference type="SMART" id="SM00360">
    <property type="entry name" value="RRM"/>
    <property type="match status" value="2"/>
</dbReference>
<feature type="domain" description="RRM" evidence="4">
    <location>
        <begin position="50"/>
        <end position="128"/>
    </location>
</feature>
<evidence type="ECO:0000313" key="5">
    <source>
        <dbReference type="Ensembl" id="ENSLACP00000005840.1"/>
    </source>
</evidence>
<dbReference type="STRING" id="7897.ENSLACP00000005840"/>
<dbReference type="Ensembl" id="ENSLACT00000005892.1">
    <property type="protein sequence ID" value="ENSLACP00000005840.1"/>
    <property type="gene ID" value="ENSLACG00000005188.1"/>
</dbReference>
<keyword evidence="6" id="KW-1185">Reference proteome</keyword>
<feature type="region of interest" description="Disordered" evidence="3">
    <location>
        <begin position="574"/>
        <end position="596"/>
    </location>
</feature>
<dbReference type="GO" id="GO:0003723">
    <property type="term" value="F:RNA binding"/>
    <property type="evidence" value="ECO:0007669"/>
    <property type="project" value="UniProtKB-UniRule"/>
</dbReference>
<dbReference type="InterPro" id="IPR012677">
    <property type="entry name" value="Nucleotide-bd_a/b_plait_sf"/>
</dbReference>
<dbReference type="AlphaFoldDB" id="H3A869"/>
<dbReference type="InterPro" id="IPR000504">
    <property type="entry name" value="RRM_dom"/>
</dbReference>
<feature type="compositionally biased region" description="Polar residues" evidence="3">
    <location>
        <begin position="704"/>
        <end position="715"/>
    </location>
</feature>
<dbReference type="HOGENOM" id="CLU_016492_1_0_1"/>
<evidence type="ECO:0000313" key="6">
    <source>
        <dbReference type="Proteomes" id="UP000008672"/>
    </source>
</evidence>